<evidence type="ECO:0000256" key="3">
    <source>
        <dbReference type="ARBA" id="ARBA00022679"/>
    </source>
</evidence>
<feature type="compositionally biased region" description="Pro residues" evidence="10">
    <location>
        <begin position="55"/>
        <end position="65"/>
    </location>
</feature>
<gene>
    <name evidence="12" type="ORF">BLGHR1_14631</name>
</gene>
<keyword evidence="5" id="KW-0418">Kinase</keyword>
<feature type="compositionally biased region" description="Polar residues" evidence="10">
    <location>
        <begin position="1213"/>
        <end position="1247"/>
    </location>
</feature>
<evidence type="ECO:0000313" key="13">
    <source>
        <dbReference type="Proteomes" id="UP000275772"/>
    </source>
</evidence>
<dbReference type="PROSITE" id="PS00107">
    <property type="entry name" value="PROTEIN_KINASE_ATP"/>
    <property type="match status" value="1"/>
</dbReference>
<organism evidence="12 13">
    <name type="scientific">Blumeria hordei</name>
    <name type="common">Barley powdery mildew</name>
    <name type="synonym">Blumeria graminis f. sp. hordei</name>
    <dbReference type="NCBI Taxonomy" id="2867405"/>
    <lineage>
        <taxon>Eukaryota</taxon>
        <taxon>Fungi</taxon>
        <taxon>Dikarya</taxon>
        <taxon>Ascomycota</taxon>
        <taxon>Pezizomycotina</taxon>
        <taxon>Leotiomycetes</taxon>
        <taxon>Erysiphales</taxon>
        <taxon>Erysiphaceae</taxon>
        <taxon>Blumeria</taxon>
    </lineage>
</organism>
<feature type="compositionally biased region" description="Polar residues" evidence="10">
    <location>
        <begin position="744"/>
        <end position="758"/>
    </location>
</feature>
<evidence type="ECO:0000256" key="10">
    <source>
        <dbReference type="SAM" id="MobiDB-lite"/>
    </source>
</evidence>
<comment type="similarity">
    <text evidence="1">Belongs to the protein kinase superfamily. STE Ser/Thr protein kinase family. MAP kinase kinase kinase subfamily.</text>
</comment>
<dbReference type="PROSITE" id="PS50011">
    <property type="entry name" value="PROTEIN_KINASE_DOM"/>
    <property type="match status" value="1"/>
</dbReference>
<feature type="compositionally biased region" description="Polar residues" evidence="10">
    <location>
        <begin position="150"/>
        <end position="165"/>
    </location>
</feature>
<evidence type="ECO:0000256" key="4">
    <source>
        <dbReference type="ARBA" id="ARBA00022741"/>
    </source>
</evidence>
<feature type="compositionally biased region" description="Polar residues" evidence="10">
    <location>
        <begin position="586"/>
        <end position="604"/>
    </location>
</feature>
<feature type="compositionally biased region" description="Polar residues" evidence="10">
    <location>
        <begin position="997"/>
        <end position="1023"/>
    </location>
</feature>
<dbReference type="VEuPathDB" id="FungiDB:BLGHR1_14631"/>
<keyword evidence="4 9" id="KW-0547">Nucleotide-binding</keyword>
<dbReference type="Pfam" id="PF00069">
    <property type="entry name" value="Pkinase"/>
    <property type="match status" value="1"/>
</dbReference>
<dbReference type="SMART" id="SM00220">
    <property type="entry name" value="S_TKc"/>
    <property type="match status" value="1"/>
</dbReference>
<dbReference type="PANTHER" id="PTHR48016">
    <property type="entry name" value="MAP KINASE KINASE KINASE SSK2-RELATED-RELATED"/>
    <property type="match status" value="1"/>
</dbReference>
<dbReference type="InterPro" id="IPR011009">
    <property type="entry name" value="Kinase-like_dom_sf"/>
</dbReference>
<dbReference type="EMBL" id="UNSH01000056">
    <property type="protein sequence ID" value="SZF03837.1"/>
    <property type="molecule type" value="Genomic_DNA"/>
</dbReference>
<dbReference type="EC" id="2.7.11.24" evidence="2"/>
<dbReference type="Proteomes" id="UP000275772">
    <property type="component" value="Unassembled WGS sequence"/>
</dbReference>
<dbReference type="PANTHER" id="PTHR48016:SF48">
    <property type="entry name" value="SERINE_THREONINE-PROTEIN KINASE BCK1_SLK1_SSP31"/>
    <property type="match status" value="1"/>
</dbReference>
<feature type="region of interest" description="Disordered" evidence="10">
    <location>
        <begin position="143"/>
        <end position="206"/>
    </location>
</feature>
<feature type="region of interest" description="Disordered" evidence="10">
    <location>
        <begin position="433"/>
        <end position="468"/>
    </location>
</feature>
<dbReference type="InterPro" id="IPR050538">
    <property type="entry name" value="MAP_kinase_kinase_kinase"/>
</dbReference>
<reference evidence="12 13" key="1">
    <citation type="submission" date="2017-11" db="EMBL/GenBank/DDBJ databases">
        <authorList>
            <person name="Kracher B."/>
        </authorList>
    </citation>
    <scope>NUCLEOTIDE SEQUENCE [LARGE SCALE GENOMIC DNA]</scope>
    <source>
        <strain evidence="12 13">RACE1</strain>
    </source>
</reference>
<feature type="region of interest" description="Disordered" evidence="10">
    <location>
        <begin position="514"/>
        <end position="640"/>
    </location>
</feature>
<feature type="region of interest" description="Disordered" evidence="10">
    <location>
        <begin position="1296"/>
        <end position="1385"/>
    </location>
</feature>
<proteinExistence type="inferred from homology"/>
<feature type="compositionally biased region" description="Pro residues" evidence="10">
    <location>
        <begin position="103"/>
        <end position="112"/>
    </location>
</feature>
<dbReference type="SUPFAM" id="SSF56112">
    <property type="entry name" value="Protein kinase-like (PK-like)"/>
    <property type="match status" value="1"/>
</dbReference>
<feature type="compositionally biased region" description="Acidic residues" evidence="10">
    <location>
        <begin position="1134"/>
        <end position="1144"/>
    </location>
</feature>
<evidence type="ECO:0000256" key="7">
    <source>
        <dbReference type="ARBA" id="ARBA00047919"/>
    </source>
</evidence>
<protein>
    <recommendedName>
        <fullName evidence="2">mitogen-activated protein kinase</fullName>
        <ecNumber evidence="2">2.7.11.24</ecNumber>
    </recommendedName>
</protein>
<dbReference type="FunFam" id="1.10.510.10:FF:000182">
    <property type="entry name" value="MAP kinase kinase kinase mkh1"/>
    <property type="match status" value="1"/>
</dbReference>
<keyword evidence="3" id="KW-0808">Transferase</keyword>
<evidence type="ECO:0000259" key="11">
    <source>
        <dbReference type="PROSITE" id="PS50011"/>
    </source>
</evidence>
<evidence type="ECO:0000256" key="5">
    <source>
        <dbReference type="ARBA" id="ARBA00022777"/>
    </source>
</evidence>
<dbReference type="Gene3D" id="1.10.510.10">
    <property type="entry name" value="Transferase(Phosphotransferase) domain 1"/>
    <property type="match status" value="1"/>
</dbReference>
<dbReference type="InterPro" id="IPR008271">
    <property type="entry name" value="Ser/Thr_kinase_AS"/>
</dbReference>
<feature type="compositionally biased region" description="Low complexity" evidence="10">
    <location>
        <begin position="964"/>
        <end position="980"/>
    </location>
</feature>
<comment type="catalytic activity">
    <reaction evidence="8">
        <text>L-seryl-[protein] + ATP = O-phospho-L-seryl-[protein] + ADP + H(+)</text>
        <dbReference type="Rhea" id="RHEA:17989"/>
        <dbReference type="Rhea" id="RHEA-COMP:9863"/>
        <dbReference type="Rhea" id="RHEA-COMP:11604"/>
        <dbReference type="ChEBI" id="CHEBI:15378"/>
        <dbReference type="ChEBI" id="CHEBI:29999"/>
        <dbReference type="ChEBI" id="CHEBI:30616"/>
        <dbReference type="ChEBI" id="CHEBI:83421"/>
        <dbReference type="ChEBI" id="CHEBI:456216"/>
        <dbReference type="EC" id="2.7.11.24"/>
    </reaction>
    <physiologicalReaction direction="left-to-right" evidence="8">
        <dbReference type="Rhea" id="RHEA:17990"/>
    </physiologicalReaction>
</comment>
<feature type="region of interest" description="Disordered" evidence="10">
    <location>
        <begin position="1393"/>
        <end position="1412"/>
    </location>
</feature>
<keyword evidence="6 9" id="KW-0067">ATP-binding</keyword>
<feature type="binding site" evidence="9">
    <location>
        <position position="1486"/>
    </location>
    <ligand>
        <name>ATP</name>
        <dbReference type="ChEBI" id="CHEBI:30616"/>
    </ligand>
</feature>
<evidence type="ECO:0000256" key="6">
    <source>
        <dbReference type="ARBA" id="ARBA00022840"/>
    </source>
</evidence>
<dbReference type="GO" id="GO:0004709">
    <property type="term" value="F:MAP kinase kinase kinase activity"/>
    <property type="evidence" value="ECO:0007669"/>
    <property type="project" value="UniProtKB-ARBA"/>
</dbReference>
<feature type="region of interest" description="Disordered" evidence="10">
    <location>
        <begin position="1111"/>
        <end position="1254"/>
    </location>
</feature>
<dbReference type="GO" id="GO:0000196">
    <property type="term" value="P:cell integrity MAPK cascade"/>
    <property type="evidence" value="ECO:0007669"/>
    <property type="project" value="UniProtKB-ARBA"/>
</dbReference>
<name>A0A383UVA2_BLUHO</name>
<dbReference type="InterPro" id="IPR000719">
    <property type="entry name" value="Prot_kinase_dom"/>
</dbReference>
<evidence type="ECO:0000313" key="12">
    <source>
        <dbReference type="EMBL" id="SZF03837.1"/>
    </source>
</evidence>
<dbReference type="GO" id="GO:0005524">
    <property type="term" value="F:ATP binding"/>
    <property type="evidence" value="ECO:0007669"/>
    <property type="project" value="UniProtKB-UniRule"/>
</dbReference>
<sequence length="1748" mass="190628">MYRPAQHYTPGAEDGKPYNYPPPPPISAQAQQPMMNIPPPPPRTIAQPYQTPGVMLPPPPGPPPAAANWKGNMGRPYDARGFSNPSAPPSNSNQAYNLEQNYPAPPPIPHPPANEQMSATYIPGSDTFGAGVGIPAFTSRNDGVEAPKYSNPTSRNAFDTKFSSATEEESTGGYYKSREQLYQQQGRQSNAQTPTEYSSSANTPGGTLNFQLLNKGQQVPVSPIVEAGPQWTMERVLLWLSSNKFSKDWQETFKTLKIYGAVFLELGTGQGGRGNFGMMHQQVYPRLAKECAMSGTGWDQAREREEGRRMRHLIKNIVTGRAPEFNKVTQRGEEPASNASNSMSDLAAEYVTSAGRKIHNSTPITADTDDESPGRQIMGKHGVSLNDRGITGKPSSKPIITGNNTTETDPNYNNSNQNMHRAVFVNIEDRYRRQSPTSSEVGDASFRGPVVRTDGSPKNGSPAAVSSFQSNNNLSVSLSSKVGHRTTTSSESASSSVAIYGSGIPPNTVQQLRGCNIDSNETPGASRNKISHQTGHGVRISLEGDENTMGPETFNQSKEERGNPKIPKSKRREDWISKPTEDLNLESPTSPSLAYKTGASSMGNTKLGELSFGRSSPIPSNFEHDRSHQASGKRAQRNDTRRSYVLATTDGWNYRMCDVTDIESPSELRSIFKQKLGFQSNDNVQIFITDLGKADHEELLDDQKLLLCRRTRVDQPGSLKFYVKVDNNPKTSTFPLPPNLGVQKPTQNNRPHGSSSATPIDEKTTGSLSGTRRRSSSSPPATGPNSVKSEDSGSSKLSWEPSGDSLRDRLMMSRLTQLDGGERQIPEYERQAFMELAASEHKAEVEKRQKAYLAKKKANKEVNEAAFSDGTLGIVGRNVDFDQPRNSPFEARLHDGLLPQRKPPSPPNESATLLKANSLLQTPSRQGSQPTTIRSVLNNESTNFTNDDTSYKPHDISENSKKISGTSSSQTNSVSAATASGMGNRHGSAAHLYPNDPYSNENRSLPVSSGTSERGRSSLSYTDYATGGSGRSSPRSVSGTPGSTTWGKGDTPFIIPDYRDDANSDNDISLPLQMNVETTSITCGETLAEVEVSPSSGCPDSAIEESSIDRKSYGPNLNFTEPNIGFRKPSQEIPMDESDDDSDDGLFAVPISSRIPQTKSNMPWLDTEEINNSKEEAVKRPNLTIRTSRSKKGLSVSFKSPQQSSGSGPGMNFQGNDSVTIDSSKNDGQVSQRTPSGTKGSSVSSEGDGTADANDDMEAKLMRRKSFAREDVWANRPPAEALIDHLDAFFPNLDLDQPVLEEGPGNGEPTSPDQDFERNDRLPTSQPGIFVDGISSAVKPRSNPAYNDGRNPTSDESTLKALERPSSIQSVAQRNIRRPGGLSRMKSIREVARGAHEASKRLTAPTTSGTTSSAILRRKSTKMFGANIVQIKPERGSMILPQIPQDSIPKRQATFRWFKGQLIGKGTYGRVYLGMNATTGEFLAVKQVEVSAKAAGHDKEKMREMVAALDQEIDTMQHLDHANIVQYLGCERKETSISIFLEYISGGSVGSCLRKHGKFEEIVVSSLTRQTLSGLAYLHREGILHRDLKADNILLDLDGTCKISDFGISKKTDNIYGNDATNSMQGSVFWMAPEVVRSRGHGYSAKVDIWSLGCVVLEMFAGRRPWSKEETVGAIYKLGSLNEAPPIPDDVAEAISPVAVAFMADCFTIDPSERPIADTLFSQHPFCKLDTNYNFFDTNLYAKIRGAY</sequence>
<feature type="compositionally biased region" description="Polar residues" evidence="10">
    <location>
        <begin position="918"/>
        <end position="948"/>
    </location>
</feature>
<dbReference type="PROSITE" id="PS00108">
    <property type="entry name" value="PROTEIN_KINASE_ST"/>
    <property type="match status" value="1"/>
</dbReference>
<feature type="region of interest" description="Disordered" evidence="10">
    <location>
        <begin position="1"/>
        <end position="124"/>
    </location>
</feature>
<feature type="region of interest" description="Disordered" evidence="10">
    <location>
        <begin position="885"/>
        <end position="1052"/>
    </location>
</feature>
<feature type="compositionally biased region" description="Basic and acidic residues" evidence="10">
    <location>
        <begin position="571"/>
        <end position="581"/>
    </location>
</feature>
<feature type="region of interest" description="Disordered" evidence="10">
    <location>
        <begin position="724"/>
        <end position="805"/>
    </location>
</feature>
<feature type="compositionally biased region" description="Low complexity" evidence="10">
    <location>
        <begin position="765"/>
        <end position="784"/>
    </location>
</feature>
<feature type="domain" description="Protein kinase" evidence="11">
    <location>
        <begin position="1457"/>
        <end position="1727"/>
    </location>
</feature>
<comment type="catalytic activity">
    <reaction evidence="7">
        <text>L-threonyl-[protein] + ATP = O-phospho-L-threonyl-[protein] + ADP + H(+)</text>
        <dbReference type="Rhea" id="RHEA:46608"/>
        <dbReference type="Rhea" id="RHEA-COMP:11060"/>
        <dbReference type="Rhea" id="RHEA-COMP:11605"/>
        <dbReference type="ChEBI" id="CHEBI:15378"/>
        <dbReference type="ChEBI" id="CHEBI:30013"/>
        <dbReference type="ChEBI" id="CHEBI:30616"/>
        <dbReference type="ChEBI" id="CHEBI:61977"/>
        <dbReference type="ChEBI" id="CHEBI:456216"/>
        <dbReference type="EC" id="2.7.11.24"/>
    </reaction>
    <physiologicalReaction direction="left-to-right" evidence="7">
        <dbReference type="Rhea" id="RHEA:46609"/>
    </physiologicalReaction>
</comment>
<dbReference type="InterPro" id="IPR017441">
    <property type="entry name" value="Protein_kinase_ATP_BS"/>
</dbReference>
<feature type="compositionally biased region" description="Basic and acidic residues" evidence="10">
    <location>
        <begin position="949"/>
        <end position="961"/>
    </location>
</feature>
<dbReference type="FunFam" id="3.30.200.20:FF:000387">
    <property type="entry name" value="Serine/threonine-protein kinase STE11"/>
    <property type="match status" value="1"/>
</dbReference>
<feature type="compositionally biased region" description="Polar residues" evidence="10">
    <location>
        <begin position="401"/>
        <end position="416"/>
    </location>
</feature>
<evidence type="ECO:0000256" key="9">
    <source>
        <dbReference type="PROSITE-ProRule" id="PRU10141"/>
    </source>
</evidence>
<evidence type="ECO:0000256" key="1">
    <source>
        <dbReference type="ARBA" id="ARBA00006529"/>
    </source>
</evidence>
<accession>A0A383UVA2</accession>
<evidence type="ECO:0000256" key="8">
    <source>
        <dbReference type="ARBA" id="ARBA00048130"/>
    </source>
</evidence>
<feature type="compositionally biased region" description="Polar residues" evidence="10">
    <location>
        <begin position="514"/>
        <end position="525"/>
    </location>
</feature>
<feature type="compositionally biased region" description="Polar residues" evidence="10">
    <location>
        <begin position="180"/>
        <end position="206"/>
    </location>
</feature>
<dbReference type="GO" id="GO:0004707">
    <property type="term" value="F:MAP kinase activity"/>
    <property type="evidence" value="ECO:0007669"/>
    <property type="project" value="UniProtKB-EC"/>
</dbReference>
<feature type="compositionally biased region" description="Low complexity" evidence="10">
    <location>
        <begin position="1031"/>
        <end position="1045"/>
    </location>
</feature>
<evidence type="ECO:0000256" key="2">
    <source>
        <dbReference type="ARBA" id="ARBA00012411"/>
    </source>
</evidence>
<feature type="region of interest" description="Disordered" evidence="10">
    <location>
        <begin position="380"/>
        <end position="416"/>
    </location>
</feature>
<feature type="compositionally biased region" description="Low complexity" evidence="10">
    <location>
        <begin position="83"/>
        <end position="93"/>
    </location>
</feature>